<dbReference type="Proteomes" id="UP001277761">
    <property type="component" value="Unassembled WGS sequence"/>
</dbReference>
<proteinExistence type="inferred from homology"/>
<keyword evidence="7" id="KW-1185">Reference proteome</keyword>
<evidence type="ECO:0000256" key="2">
    <source>
        <dbReference type="SAM" id="MobiDB-lite"/>
    </source>
</evidence>
<feature type="domain" description="PucR C-terminal helix-turn-helix" evidence="3">
    <location>
        <begin position="332"/>
        <end position="386"/>
    </location>
</feature>
<gene>
    <name evidence="6" type="ORF">SK069_05205</name>
</gene>
<dbReference type="SUPFAM" id="SSF46894">
    <property type="entry name" value="C-terminal effector domain of the bipartite response regulators"/>
    <property type="match status" value="1"/>
</dbReference>
<evidence type="ECO:0000259" key="5">
    <source>
        <dbReference type="Pfam" id="PF17853"/>
    </source>
</evidence>
<reference evidence="6 7" key="1">
    <citation type="submission" date="2023-11" db="EMBL/GenBank/DDBJ databases">
        <authorList>
            <person name="Xu M."/>
            <person name="Jiang T."/>
        </authorList>
    </citation>
    <scope>NUCLEOTIDE SEQUENCE [LARGE SCALE GENOMIC DNA]</scope>
    <source>
        <strain evidence="6 7">SD</strain>
    </source>
</reference>
<dbReference type="InterPro" id="IPR041522">
    <property type="entry name" value="CdaR_GGDEF"/>
</dbReference>
<evidence type="ECO:0000313" key="6">
    <source>
        <dbReference type="EMBL" id="MDX8150983.1"/>
    </source>
</evidence>
<comment type="caution">
    <text evidence="6">The sequence shown here is derived from an EMBL/GenBank/DDBJ whole genome shotgun (WGS) entry which is preliminary data.</text>
</comment>
<dbReference type="Pfam" id="PF17853">
    <property type="entry name" value="GGDEF_2"/>
    <property type="match status" value="1"/>
</dbReference>
<accession>A0ABU4VGS4</accession>
<evidence type="ECO:0000259" key="3">
    <source>
        <dbReference type="Pfam" id="PF13556"/>
    </source>
</evidence>
<name>A0ABU4VGS4_9ACTN</name>
<protein>
    <submittedName>
        <fullName evidence="6">Helix-turn-helix domain-containing protein</fullName>
    </submittedName>
</protein>
<dbReference type="InterPro" id="IPR016032">
    <property type="entry name" value="Sig_transdc_resp-reg_C-effctor"/>
</dbReference>
<dbReference type="Gene3D" id="1.10.10.2840">
    <property type="entry name" value="PucR C-terminal helix-turn-helix domain"/>
    <property type="match status" value="1"/>
</dbReference>
<evidence type="ECO:0000259" key="4">
    <source>
        <dbReference type="Pfam" id="PF14361"/>
    </source>
</evidence>
<feature type="domain" description="RsbT co-antagonist protein RsbRD N-terminal" evidence="4">
    <location>
        <begin position="22"/>
        <end position="164"/>
    </location>
</feature>
<dbReference type="InterPro" id="IPR025751">
    <property type="entry name" value="RsbRD_N_dom"/>
</dbReference>
<comment type="similarity">
    <text evidence="1">Belongs to the CdaR family.</text>
</comment>
<feature type="domain" description="CdaR GGDEF-like" evidence="5">
    <location>
        <begin position="185"/>
        <end position="283"/>
    </location>
</feature>
<dbReference type="InterPro" id="IPR042070">
    <property type="entry name" value="PucR_C-HTH_sf"/>
</dbReference>
<evidence type="ECO:0000256" key="1">
    <source>
        <dbReference type="ARBA" id="ARBA00006754"/>
    </source>
</evidence>
<dbReference type="InterPro" id="IPR051448">
    <property type="entry name" value="CdaR-like_regulators"/>
</dbReference>
<dbReference type="PANTHER" id="PTHR33744">
    <property type="entry name" value="CARBOHYDRATE DIACID REGULATOR"/>
    <property type="match status" value="1"/>
</dbReference>
<dbReference type="Pfam" id="PF13556">
    <property type="entry name" value="HTH_30"/>
    <property type="match status" value="1"/>
</dbReference>
<evidence type="ECO:0000313" key="7">
    <source>
        <dbReference type="Proteomes" id="UP001277761"/>
    </source>
</evidence>
<dbReference type="PANTHER" id="PTHR33744:SF1">
    <property type="entry name" value="DNA-BINDING TRANSCRIPTIONAL ACTIVATOR ADER"/>
    <property type="match status" value="1"/>
</dbReference>
<dbReference type="EMBL" id="JAXAVX010000002">
    <property type="protein sequence ID" value="MDX8150983.1"/>
    <property type="molecule type" value="Genomic_DNA"/>
</dbReference>
<sequence>MSTHAPGVHAALARELDPARLASVLAAALADEVYPDLAVRPAFRGLVDDACRAKAELLVDLLADRVSPDDLAPAAAVALAHELAVAGVPAETVARSYRVGQEVAWATLLDAIERLAERDGVPVVESVRATTPVLFAFVERMMTVTMAAYDDALDDERRSLARRRRRLVDGLLDGTVAAIGEDGERFLGYRLDGLHLAIALPGPATRTDEGLVRRLGTDLGTGGTLVVGERAWIHLARPLRPSDRAAVGRAFAEAGRRGGVGDPGSGVPGFRASHEQAELALRVRRARGHEDVGATWARDVGIEALGLEATTSARRLATAELAALEGLSARTRRTLLAWLETGSNVGAAARLGVHEQTVRNHLRLVEDRLPGPLLERRTELHVALRLAAVLEPRNPRTGGPGFTQDALRGAAGRS</sequence>
<dbReference type="InterPro" id="IPR025736">
    <property type="entry name" value="PucR_C-HTH_dom"/>
</dbReference>
<dbReference type="Pfam" id="PF14361">
    <property type="entry name" value="RsbRD_N"/>
    <property type="match status" value="1"/>
</dbReference>
<feature type="region of interest" description="Disordered" evidence="2">
    <location>
        <begin position="393"/>
        <end position="414"/>
    </location>
</feature>
<dbReference type="RefSeq" id="WP_319953136.1">
    <property type="nucleotide sequence ID" value="NZ_JAXAVX010000002.1"/>
</dbReference>
<organism evidence="6 7">
    <name type="scientific">Patulibacter brassicae</name>
    <dbReference type="NCBI Taxonomy" id="1705717"/>
    <lineage>
        <taxon>Bacteria</taxon>
        <taxon>Bacillati</taxon>
        <taxon>Actinomycetota</taxon>
        <taxon>Thermoleophilia</taxon>
        <taxon>Solirubrobacterales</taxon>
        <taxon>Patulibacteraceae</taxon>
        <taxon>Patulibacter</taxon>
    </lineage>
</organism>